<gene>
    <name evidence="3" type="ORF">BJA5080_03460</name>
</gene>
<feature type="chain" id="PRO_5032928252" evidence="2">
    <location>
        <begin position="31"/>
        <end position="179"/>
    </location>
</feature>
<dbReference type="RefSeq" id="WP_311996474.1">
    <property type="nucleotide sequence ID" value="NZ_ADOU02000005.1"/>
</dbReference>
<dbReference type="Proteomes" id="UP000024900">
    <property type="component" value="Unassembled WGS sequence"/>
</dbReference>
<dbReference type="AlphaFoldDB" id="A0A837CD23"/>
<protein>
    <submittedName>
        <fullName evidence="3">Uncharacterized protein</fullName>
    </submittedName>
</protein>
<feature type="region of interest" description="Disordered" evidence="1">
    <location>
        <begin position="125"/>
        <end position="149"/>
    </location>
</feature>
<reference evidence="3 4" key="1">
    <citation type="journal article" date="2014" name="BMC Genomics">
        <title>Comparative genomics of Bradyrhizobium japonicum CPAC 15 and Bradyrhizobium diazoefficiens CPAC 7: elite model strains for understanding symbiotic performance with soybean.</title>
        <authorList>
            <person name="Siqueira A.F."/>
            <person name="Ormeno-Orrillo E."/>
            <person name="Souza R.C."/>
            <person name="Rodrigues E.P."/>
            <person name="Almeida L.G."/>
            <person name="Barcellos F.G."/>
            <person name="Batista J.S."/>
            <person name="Nakatami A.S."/>
            <person name="Martinez-Romero E."/>
            <person name="Vasconcelos A.T."/>
            <person name="Hungria M."/>
        </authorList>
    </citation>
    <scope>NUCLEOTIDE SEQUENCE [LARGE SCALE GENOMIC DNA]</scope>
    <source>
        <strain evidence="3 4">SEMIA 5080</strain>
    </source>
</reference>
<dbReference type="EMBL" id="ADOU02000005">
    <property type="protein sequence ID" value="KGJ66841.1"/>
    <property type="molecule type" value="Genomic_DNA"/>
</dbReference>
<organism evidence="3 4">
    <name type="scientific">Bradyrhizobium diazoefficiens SEMIA 5080</name>
    <dbReference type="NCBI Taxonomy" id="754504"/>
    <lineage>
        <taxon>Bacteria</taxon>
        <taxon>Pseudomonadati</taxon>
        <taxon>Pseudomonadota</taxon>
        <taxon>Alphaproteobacteria</taxon>
        <taxon>Hyphomicrobiales</taxon>
        <taxon>Nitrobacteraceae</taxon>
        <taxon>Bradyrhizobium</taxon>
    </lineage>
</organism>
<name>A0A837CD23_9BRAD</name>
<proteinExistence type="predicted"/>
<evidence type="ECO:0000313" key="4">
    <source>
        <dbReference type="Proteomes" id="UP000024900"/>
    </source>
</evidence>
<feature type="signal peptide" evidence="2">
    <location>
        <begin position="1"/>
        <end position="30"/>
    </location>
</feature>
<keyword evidence="2" id="KW-0732">Signal</keyword>
<evidence type="ECO:0000256" key="1">
    <source>
        <dbReference type="SAM" id="MobiDB-lite"/>
    </source>
</evidence>
<accession>A0A837CD23</accession>
<evidence type="ECO:0000256" key="2">
    <source>
        <dbReference type="SAM" id="SignalP"/>
    </source>
</evidence>
<evidence type="ECO:0000313" key="3">
    <source>
        <dbReference type="EMBL" id="KGJ66841.1"/>
    </source>
</evidence>
<comment type="caution">
    <text evidence="3">The sequence shown here is derived from an EMBL/GenBank/DDBJ whole genome shotgun (WGS) entry which is preliminary data.</text>
</comment>
<sequence length="179" mass="18607">MEDVYGRLRKMSFLVLAACFAICSIVSAHADDDDRGRGGESRAYAIGLWGDLPYSDLQAQVGVPNLIADMNDQKLAFTVHDGDLKAGSGTPGSVTPTTCSDALYQQGLGYFNALKSAAMVTPATMTGPTATGRRTARSTRATGSTTSGRFSSALTIPLASGRSSSRCSMTSCASITTTS</sequence>